<accession>A0ABN7BBE3</accession>
<name>A0ABN7BBE3_9HEMI</name>
<evidence type="ECO:0000256" key="1">
    <source>
        <dbReference type="SAM" id="MobiDB-lite"/>
    </source>
</evidence>
<dbReference type="InterPro" id="IPR011009">
    <property type="entry name" value="Kinase-like_dom_sf"/>
</dbReference>
<sequence length="445" mass="49575">MDELRSRIVAMTKAGVFGPPGTWPYVRDNNGDQAVGLQFASEIEFFRIGLDRSGGFDAPRPPGANPPCASRPPGATNPCASHPPQPPGASECDYEEIFIAVKTQLKGSKERQFTNMDAMFFNEVFMYKTLIHTIEAEDFFPKCFYAEACAGNNPARDIVITEDVKQRGFRTVHGDTLDLAHLKLALGRLGRFHGLSYRAKRRQGFANVAELRPIKFDDEFGALLSATTSRGIEPLVCDEKYAGPLAALRSELREGRSVLRSLKTPQEPYAVLCHGEFHKSNMMFSYDGNGDVDDVVFLDLQMSLYSDPSTDISFLLHMNAPQTTRDEHWDDLLAEYWTGVTSVVDDPGFGFDEFSSNFRKKCVYGFLPTSIFLPLTMDDVEADESIEDFLSHPVQERIAMMGQMGGARATEALAAILKDLVRRGCVDAFLGHYNSTKQRQIEENS</sequence>
<feature type="domain" description="CHK kinase-like" evidence="2">
    <location>
        <begin position="159"/>
        <end position="346"/>
    </location>
</feature>
<evidence type="ECO:0000259" key="2">
    <source>
        <dbReference type="SMART" id="SM00587"/>
    </source>
</evidence>
<keyword evidence="4" id="KW-1185">Reference proteome</keyword>
<proteinExistence type="predicted"/>
<dbReference type="Pfam" id="PF02958">
    <property type="entry name" value="EcKL"/>
    <property type="match status" value="1"/>
</dbReference>
<evidence type="ECO:0000313" key="4">
    <source>
        <dbReference type="Proteomes" id="UP001307889"/>
    </source>
</evidence>
<dbReference type="InterPro" id="IPR004119">
    <property type="entry name" value="EcKL"/>
</dbReference>
<dbReference type="PANTHER" id="PTHR11012">
    <property type="entry name" value="PROTEIN KINASE-LIKE DOMAIN-CONTAINING"/>
    <property type="match status" value="1"/>
</dbReference>
<dbReference type="Proteomes" id="UP001307889">
    <property type="component" value="Chromosome 13"/>
</dbReference>
<organism evidence="3 4">
    <name type="scientific">Nesidiocoris tenuis</name>
    <dbReference type="NCBI Taxonomy" id="355587"/>
    <lineage>
        <taxon>Eukaryota</taxon>
        <taxon>Metazoa</taxon>
        <taxon>Ecdysozoa</taxon>
        <taxon>Arthropoda</taxon>
        <taxon>Hexapoda</taxon>
        <taxon>Insecta</taxon>
        <taxon>Pterygota</taxon>
        <taxon>Neoptera</taxon>
        <taxon>Paraneoptera</taxon>
        <taxon>Hemiptera</taxon>
        <taxon>Heteroptera</taxon>
        <taxon>Panheteroptera</taxon>
        <taxon>Cimicomorpha</taxon>
        <taxon>Miridae</taxon>
        <taxon>Dicyphina</taxon>
        <taxon>Nesidiocoris</taxon>
    </lineage>
</organism>
<reference evidence="3 4" key="1">
    <citation type="submission" date="2023-09" db="EMBL/GenBank/DDBJ databases">
        <title>Nesidiocoris tenuis whole genome shotgun sequence.</title>
        <authorList>
            <person name="Shibata T."/>
            <person name="Shimoda M."/>
            <person name="Kobayashi T."/>
            <person name="Uehara T."/>
        </authorList>
    </citation>
    <scope>NUCLEOTIDE SEQUENCE [LARGE SCALE GENOMIC DNA]</scope>
    <source>
        <strain evidence="3 4">Japan</strain>
    </source>
</reference>
<dbReference type="InterPro" id="IPR015897">
    <property type="entry name" value="CHK_kinase-like"/>
</dbReference>
<dbReference type="Gene3D" id="3.90.1200.10">
    <property type="match status" value="1"/>
</dbReference>
<dbReference type="SUPFAM" id="SSF56112">
    <property type="entry name" value="Protein kinase-like (PK-like)"/>
    <property type="match status" value="1"/>
</dbReference>
<feature type="region of interest" description="Disordered" evidence="1">
    <location>
        <begin position="56"/>
        <end position="88"/>
    </location>
</feature>
<dbReference type="EMBL" id="AP028921">
    <property type="protein sequence ID" value="BET01706.1"/>
    <property type="molecule type" value="Genomic_DNA"/>
</dbReference>
<dbReference type="PANTHER" id="PTHR11012:SF8">
    <property type="entry name" value="JUVENILE HORMONE-INDUCIBLE PROTEIN 26"/>
    <property type="match status" value="1"/>
</dbReference>
<gene>
    <name evidence="3" type="ORF">NTJ_14523</name>
</gene>
<dbReference type="SMART" id="SM00587">
    <property type="entry name" value="CHK"/>
    <property type="match status" value="1"/>
</dbReference>
<protein>
    <submittedName>
        <fullName evidence="3">Juvenile hormone-inducible protein</fullName>
    </submittedName>
</protein>
<evidence type="ECO:0000313" key="3">
    <source>
        <dbReference type="EMBL" id="BET01706.1"/>
    </source>
</evidence>